<keyword evidence="3 5" id="KW-0663">Pyridoxal phosphate</keyword>
<sequence length="497" mass="55339">MDILYRSTRDQAQQTMTASQAVLQGLSPDGGLFVPTQLPELNLELSELLHLSYPKLAYKILQPFFNDYTKEELEACLAKAYGKNFTTPEITPVEFKRDLAYLELFHGPTIAFKDLALQLLPHLLQTAAAKNQTALQTMILTATSGDTGKAAMEGFADVKDTQIIVFYPKDGVSEIQERQMRTQKGKNTHVVGITGNFDDAQTKVKEIFDDQAFAQEIRQENYQLSSANSINIGRLFPQVVYYFYAYGQLLKAKQIKVGDKVNFSVPTGNFGDILAGWYAKKLGLPINKLLCASNENNVLTEFFRTGTYDRNRDFYVTTSPSMDILVSSNLERLLFYTLGEDSKATAKLMEQLKTTGKYQLSPALMEQLAQTFYADFATQEQTATEIAQLFDDAKYPLDPHTAVGSFVAHKYQAETNDQTPMVVVSTASPYKFPEAVLHALGEKNVAPGLAAVTQLHELIKQPYPPTISALFDAPLLHDQTCAPADMKALVAQIIREN</sequence>
<evidence type="ECO:0000256" key="1">
    <source>
        <dbReference type="ARBA" id="ARBA00001933"/>
    </source>
</evidence>
<dbReference type="OrthoDB" id="9763107at2"/>
<evidence type="ECO:0000256" key="5">
    <source>
        <dbReference type="PIRSR" id="PIRSR604450-51"/>
    </source>
</evidence>
<dbReference type="CDD" id="cd01560">
    <property type="entry name" value="Thr-synth_2"/>
    <property type="match status" value="1"/>
</dbReference>
<accession>A0A0R1UCI1</accession>
<dbReference type="Pfam" id="PF14821">
    <property type="entry name" value="Thr_synth_N"/>
    <property type="match status" value="1"/>
</dbReference>
<dbReference type="Proteomes" id="UP000051324">
    <property type="component" value="Unassembled WGS sequence"/>
</dbReference>
<proteinExistence type="inferred from homology"/>
<organism evidence="7 8">
    <name type="scientific">Ligilactobacillus apodemi DSM 16634 = JCM 16172</name>
    <dbReference type="NCBI Taxonomy" id="1423724"/>
    <lineage>
        <taxon>Bacteria</taxon>
        <taxon>Bacillati</taxon>
        <taxon>Bacillota</taxon>
        <taxon>Bacilli</taxon>
        <taxon>Lactobacillales</taxon>
        <taxon>Lactobacillaceae</taxon>
        <taxon>Ligilactobacillus</taxon>
    </lineage>
</organism>
<dbReference type="PATRIC" id="fig|1423724.4.peg.1694"/>
<dbReference type="Gene3D" id="3.40.50.1100">
    <property type="match status" value="2"/>
</dbReference>
<dbReference type="Pfam" id="PF24857">
    <property type="entry name" value="THR4_C"/>
    <property type="match status" value="1"/>
</dbReference>
<dbReference type="PANTHER" id="PTHR43515:SF1">
    <property type="entry name" value="THREONINE SYNTHASE-LIKE 1"/>
    <property type="match status" value="1"/>
</dbReference>
<dbReference type="GO" id="GO:0005737">
    <property type="term" value="C:cytoplasm"/>
    <property type="evidence" value="ECO:0007669"/>
    <property type="project" value="TreeGrafter"/>
</dbReference>
<dbReference type="InterPro" id="IPR036052">
    <property type="entry name" value="TrpB-like_PALP_sf"/>
</dbReference>
<dbReference type="EC" id="4.2.3.1" evidence="4"/>
<dbReference type="Gene3D" id="3.90.1380.10">
    <property type="entry name" value="Threonine synthase, N-terminal domain"/>
    <property type="match status" value="1"/>
</dbReference>
<evidence type="ECO:0000256" key="3">
    <source>
        <dbReference type="ARBA" id="ARBA00022898"/>
    </source>
</evidence>
<evidence type="ECO:0000313" key="8">
    <source>
        <dbReference type="Proteomes" id="UP000051324"/>
    </source>
</evidence>
<evidence type="ECO:0000256" key="4">
    <source>
        <dbReference type="NCBIfam" id="TIGR00260"/>
    </source>
</evidence>
<dbReference type="EMBL" id="AZFT01000002">
    <property type="protein sequence ID" value="KRL87403.1"/>
    <property type="molecule type" value="Genomic_DNA"/>
</dbReference>
<comment type="caution">
    <text evidence="7">The sequence shown here is derived from an EMBL/GenBank/DDBJ whole genome shotgun (WGS) entry which is preliminary data.</text>
</comment>
<dbReference type="SUPFAM" id="SSF53686">
    <property type="entry name" value="Tryptophan synthase beta subunit-like PLP-dependent enzymes"/>
    <property type="match status" value="1"/>
</dbReference>
<dbReference type="GO" id="GO:0004795">
    <property type="term" value="F:threonine synthase activity"/>
    <property type="evidence" value="ECO:0007669"/>
    <property type="project" value="UniProtKB-UniRule"/>
</dbReference>
<feature type="domain" description="Threonine synthase N-terminal" evidence="6">
    <location>
        <begin position="5"/>
        <end position="81"/>
    </location>
</feature>
<comment type="cofactor">
    <cofactor evidence="1 5">
        <name>pyridoxal 5'-phosphate</name>
        <dbReference type="ChEBI" id="CHEBI:597326"/>
    </cofactor>
</comment>
<feature type="modified residue" description="N6-(pyridoxal phosphate)lysine" evidence="5">
    <location>
        <position position="113"/>
    </location>
</feature>
<name>A0A0R1UCI1_9LACO</name>
<reference evidence="7 8" key="1">
    <citation type="journal article" date="2015" name="Genome Announc.">
        <title>Expanding the biotechnology potential of lactobacilli through comparative genomics of 213 strains and associated genera.</title>
        <authorList>
            <person name="Sun Z."/>
            <person name="Harris H.M."/>
            <person name="McCann A."/>
            <person name="Guo C."/>
            <person name="Argimon S."/>
            <person name="Zhang W."/>
            <person name="Yang X."/>
            <person name="Jeffery I.B."/>
            <person name="Cooney J.C."/>
            <person name="Kagawa T.F."/>
            <person name="Liu W."/>
            <person name="Song Y."/>
            <person name="Salvetti E."/>
            <person name="Wrobel A."/>
            <person name="Rasinkangas P."/>
            <person name="Parkhill J."/>
            <person name="Rea M.C."/>
            <person name="O'Sullivan O."/>
            <person name="Ritari J."/>
            <person name="Douillard F.P."/>
            <person name="Paul Ross R."/>
            <person name="Yang R."/>
            <person name="Briner A.E."/>
            <person name="Felis G.E."/>
            <person name="de Vos W.M."/>
            <person name="Barrangou R."/>
            <person name="Klaenhammer T.R."/>
            <person name="Caufield P.W."/>
            <person name="Cui Y."/>
            <person name="Zhang H."/>
            <person name="O'Toole P.W."/>
        </authorList>
    </citation>
    <scope>NUCLEOTIDE SEQUENCE [LARGE SCALE GENOMIC DNA]</scope>
    <source>
        <strain evidence="7 8">DSM 16634</strain>
    </source>
</reference>
<dbReference type="GO" id="GO:0009088">
    <property type="term" value="P:threonine biosynthetic process"/>
    <property type="evidence" value="ECO:0007669"/>
    <property type="project" value="UniProtKB-UniRule"/>
</dbReference>
<dbReference type="STRING" id="1423724.FC32_GL001630"/>
<dbReference type="AlphaFoldDB" id="A0A0R1UCI1"/>
<comment type="similarity">
    <text evidence="2">Belongs to the threonine synthase family.</text>
</comment>
<dbReference type="RefSeq" id="WP_025087236.1">
    <property type="nucleotide sequence ID" value="NZ_AZFT01000002.1"/>
</dbReference>
<dbReference type="NCBIfam" id="TIGR00260">
    <property type="entry name" value="thrC"/>
    <property type="match status" value="1"/>
</dbReference>
<dbReference type="PANTHER" id="PTHR43515">
    <property type="entry name" value="THREONINE SYNTHASE-LIKE 1"/>
    <property type="match status" value="1"/>
</dbReference>
<evidence type="ECO:0000313" key="7">
    <source>
        <dbReference type="EMBL" id="KRL87403.1"/>
    </source>
</evidence>
<dbReference type="InterPro" id="IPR037158">
    <property type="entry name" value="Thr_synth_N_sf"/>
</dbReference>
<dbReference type="InterPro" id="IPR004450">
    <property type="entry name" value="Thr_synthase-like"/>
</dbReference>
<evidence type="ECO:0000256" key="2">
    <source>
        <dbReference type="ARBA" id="ARBA00005517"/>
    </source>
</evidence>
<gene>
    <name evidence="7" type="ORF">FC32_GL001630</name>
</gene>
<dbReference type="InterPro" id="IPR029144">
    <property type="entry name" value="Thr_synth_N"/>
</dbReference>
<keyword evidence="8" id="KW-1185">Reference proteome</keyword>
<dbReference type="eggNOG" id="COG0498">
    <property type="taxonomic scope" value="Bacteria"/>
</dbReference>
<protein>
    <recommendedName>
        <fullName evidence="4">Threonine synthase</fullName>
        <ecNumber evidence="4">4.2.3.1</ecNumber>
    </recommendedName>
</protein>
<evidence type="ECO:0000259" key="6">
    <source>
        <dbReference type="Pfam" id="PF14821"/>
    </source>
</evidence>